<dbReference type="GeneID" id="66797451"/>
<dbReference type="AlphaFoldDB" id="A0A4Y8WMC8"/>
<reference evidence="1 2" key="1">
    <citation type="submission" date="2019-03" db="EMBL/GenBank/DDBJ databases">
        <title>Porphyromonas levii Isolated from the Uterus of Dairy Cows.</title>
        <authorList>
            <person name="Francis A.M."/>
        </authorList>
    </citation>
    <scope>NUCLEOTIDE SEQUENCE [LARGE SCALE GENOMIC DNA]</scope>
    <source>
        <strain evidence="1 2">AF5678</strain>
    </source>
</reference>
<name>A0A4Y8WMC8_9PORP</name>
<evidence type="ECO:0008006" key="3">
    <source>
        <dbReference type="Google" id="ProtNLM"/>
    </source>
</evidence>
<accession>A0A4Y8WMC8</accession>
<evidence type="ECO:0000313" key="1">
    <source>
        <dbReference type="EMBL" id="TFH93900.1"/>
    </source>
</evidence>
<proteinExistence type="predicted"/>
<sequence>MTKMFFGVMVTLIAITIQSCHNADLPKQGSRNNYEYTFDVFATDGDANLSFITSSDGDATQIKDGDKVHNTRQYDASIKKGDHKVYSITTQGAREFRVKITVLKSSASGYWVFTGKRNGKVVRTEKHNFKGRNGKEVTEYWNSTL</sequence>
<dbReference type="EMBL" id="SPNC01000267">
    <property type="protein sequence ID" value="TFH93900.1"/>
    <property type="molecule type" value="Genomic_DNA"/>
</dbReference>
<organism evidence="1 2">
    <name type="scientific">Porphyromonas levii</name>
    <dbReference type="NCBI Taxonomy" id="28114"/>
    <lineage>
        <taxon>Bacteria</taxon>
        <taxon>Pseudomonadati</taxon>
        <taxon>Bacteroidota</taxon>
        <taxon>Bacteroidia</taxon>
        <taxon>Bacteroidales</taxon>
        <taxon>Porphyromonadaceae</taxon>
        <taxon>Porphyromonas</taxon>
    </lineage>
</organism>
<comment type="caution">
    <text evidence="1">The sequence shown here is derived from an EMBL/GenBank/DDBJ whole genome shotgun (WGS) entry which is preliminary data.</text>
</comment>
<dbReference type="Proteomes" id="UP000297225">
    <property type="component" value="Unassembled WGS sequence"/>
</dbReference>
<keyword evidence="2" id="KW-1185">Reference proteome</keyword>
<dbReference type="PROSITE" id="PS51257">
    <property type="entry name" value="PROKAR_LIPOPROTEIN"/>
    <property type="match status" value="1"/>
</dbReference>
<protein>
    <recommendedName>
        <fullName evidence="3">PLAT domain-containing protein</fullName>
    </recommendedName>
</protein>
<gene>
    <name evidence="1" type="ORF">E4P47_09760</name>
</gene>
<evidence type="ECO:0000313" key="2">
    <source>
        <dbReference type="Proteomes" id="UP000297225"/>
    </source>
</evidence>
<dbReference type="RefSeq" id="WP_134849605.1">
    <property type="nucleotide sequence ID" value="NZ_CP197400.1"/>
</dbReference>